<feature type="non-terminal residue" evidence="2">
    <location>
        <position position="95"/>
    </location>
</feature>
<feature type="compositionally biased region" description="Basic residues" evidence="1">
    <location>
        <begin position="59"/>
        <end position="68"/>
    </location>
</feature>
<proteinExistence type="predicted"/>
<feature type="non-terminal residue" evidence="2">
    <location>
        <position position="1"/>
    </location>
</feature>
<dbReference type="EMBL" id="CADCVD010000052">
    <property type="protein sequence ID" value="CAA9439846.1"/>
    <property type="molecule type" value="Genomic_DNA"/>
</dbReference>
<protein>
    <submittedName>
        <fullName evidence="2">Uncharacterized protein</fullName>
    </submittedName>
</protein>
<evidence type="ECO:0000256" key="1">
    <source>
        <dbReference type="SAM" id="MobiDB-lite"/>
    </source>
</evidence>
<sequence>CCTGGGAGSSSGSPAGSSSGSTSRTAQRTSSSSVVVGSNRIRTLPVSGLARALLTPCTRRSRASKPRGPRPSQPGRCTRIRPGIAWTTRGSPATA</sequence>
<dbReference type="AlphaFoldDB" id="A0A6J4QCF7"/>
<gene>
    <name evidence="2" type="ORF">AVDCRST_MAG37-1248</name>
</gene>
<reference evidence="2" key="1">
    <citation type="submission" date="2020-02" db="EMBL/GenBank/DDBJ databases">
        <authorList>
            <person name="Meier V. D."/>
        </authorList>
    </citation>
    <scope>NUCLEOTIDE SEQUENCE</scope>
    <source>
        <strain evidence="2">AVDCRST_MAG37</strain>
    </source>
</reference>
<evidence type="ECO:0000313" key="2">
    <source>
        <dbReference type="EMBL" id="CAA9439846.1"/>
    </source>
</evidence>
<organism evidence="2">
    <name type="scientific">uncultured Rubrobacteraceae bacterium</name>
    <dbReference type="NCBI Taxonomy" id="349277"/>
    <lineage>
        <taxon>Bacteria</taxon>
        <taxon>Bacillati</taxon>
        <taxon>Actinomycetota</taxon>
        <taxon>Rubrobacteria</taxon>
        <taxon>Rubrobacterales</taxon>
        <taxon>Rubrobacteraceae</taxon>
        <taxon>environmental samples</taxon>
    </lineage>
</organism>
<name>A0A6J4QCF7_9ACTN</name>
<feature type="compositionally biased region" description="Low complexity" evidence="1">
    <location>
        <begin position="10"/>
        <end position="33"/>
    </location>
</feature>
<feature type="region of interest" description="Disordered" evidence="1">
    <location>
        <begin position="1"/>
        <end position="39"/>
    </location>
</feature>
<accession>A0A6J4QCF7</accession>
<feature type="region of interest" description="Disordered" evidence="1">
    <location>
        <begin position="55"/>
        <end position="95"/>
    </location>
</feature>